<dbReference type="InterPro" id="IPR002696">
    <property type="entry name" value="Membr_insert_effic_factor_YidD"/>
</dbReference>
<dbReference type="NCBIfam" id="TIGR00278">
    <property type="entry name" value="membrane protein insertion efficiency factor YidD"/>
    <property type="match status" value="1"/>
</dbReference>
<keyword evidence="3" id="KW-1185">Reference proteome</keyword>
<dbReference type="EMBL" id="JACJTQ010000034">
    <property type="protein sequence ID" value="MBD2693883.1"/>
    <property type="molecule type" value="Genomic_DNA"/>
</dbReference>
<feature type="region of interest" description="Disordered" evidence="1">
    <location>
        <begin position="82"/>
        <end position="105"/>
    </location>
</feature>
<evidence type="ECO:0000313" key="2">
    <source>
        <dbReference type="EMBL" id="MBD2693883.1"/>
    </source>
</evidence>
<reference evidence="2 3" key="1">
    <citation type="journal article" date="2020" name="ISME J.">
        <title>Comparative genomics reveals insights into cyanobacterial evolution and habitat adaptation.</title>
        <authorList>
            <person name="Chen M.Y."/>
            <person name="Teng W.K."/>
            <person name="Zhao L."/>
            <person name="Hu C.X."/>
            <person name="Zhou Y.K."/>
            <person name="Han B.P."/>
            <person name="Song L.R."/>
            <person name="Shu W.S."/>
        </authorList>
    </citation>
    <scope>NUCLEOTIDE SEQUENCE [LARGE SCALE GENOMIC DNA]</scope>
    <source>
        <strain evidence="2 3">FACHB-362</strain>
    </source>
</reference>
<evidence type="ECO:0000313" key="3">
    <source>
        <dbReference type="Proteomes" id="UP000660381"/>
    </source>
</evidence>
<dbReference type="RefSeq" id="WP_190908094.1">
    <property type="nucleotide sequence ID" value="NZ_JACJTQ010000034.1"/>
</dbReference>
<gene>
    <name evidence="2" type="primary">yidD</name>
    <name evidence="2" type="ORF">H6G68_19340</name>
</gene>
<proteinExistence type="predicted"/>
<dbReference type="Proteomes" id="UP000660381">
    <property type="component" value="Unassembled WGS sequence"/>
</dbReference>
<organism evidence="2 3">
    <name type="scientific">Anabaena catenula FACHB-362</name>
    <dbReference type="NCBI Taxonomy" id="2692877"/>
    <lineage>
        <taxon>Bacteria</taxon>
        <taxon>Bacillati</taxon>
        <taxon>Cyanobacteriota</taxon>
        <taxon>Cyanophyceae</taxon>
        <taxon>Nostocales</taxon>
        <taxon>Nostocaceae</taxon>
        <taxon>Anabaena</taxon>
    </lineage>
</organism>
<name>A0ABR8J8A3_9NOST</name>
<comment type="caution">
    <text evidence="2">The sequence shown here is derived from an EMBL/GenBank/DDBJ whole genome shotgun (WGS) entry which is preliminary data.</text>
</comment>
<sequence length="167" mass="17885">MQVSLWDSFGRKVGVSAITGYQQHISPYKGFVCAHRVLYGGESCSGYIKRIIAQEGLKAGFAKSRVRFQSCQQANIILKSQAEELEPPTTDENQRKKKSQPIAPKSSCQDSLDVVDLGINCAEISCDCPEILNIAPDCSSLECGATDCSSLDCSGADCSFLDCGGCG</sequence>
<evidence type="ECO:0000256" key="1">
    <source>
        <dbReference type="SAM" id="MobiDB-lite"/>
    </source>
</evidence>
<accession>A0ABR8J8A3</accession>
<protein>
    <submittedName>
        <fullName evidence="2">Membrane protein insertion efficiency factor YidD</fullName>
    </submittedName>
</protein>
<dbReference type="SMART" id="SM01234">
    <property type="entry name" value="Haemolytic"/>
    <property type="match status" value="1"/>
</dbReference>